<dbReference type="AlphaFoldDB" id="C7G7T5"/>
<protein>
    <recommendedName>
        <fullName evidence="1">bis(5'-nucleosyl)-tetraphosphatase (symmetrical)</fullName>
        <ecNumber evidence="1">3.6.1.41</ecNumber>
    </recommendedName>
</protein>
<dbReference type="HOGENOM" id="CLU_089580_1_0_9"/>
<keyword evidence="4 8" id="KW-0378">Hydrolase</keyword>
<organism evidence="8 9">
    <name type="scientific">Roseburia intestinalis L1-82</name>
    <dbReference type="NCBI Taxonomy" id="536231"/>
    <lineage>
        <taxon>Bacteria</taxon>
        <taxon>Bacillati</taxon>
        <taxon>Bacillota</taxon>
        <taxon>Clostridia</taxon>
        <taxon>Lachnospirales</taxon>
        <taxon>Lachnospiraceae</taxon>
        <taxon>Roseburia</taxon>
    </lineage>
</organism>
<dbReference type="Gene3D" id="1.10.3210.10">
    <property type="entry name" value="Hypothetical protein af1432"/>
    <property type="match status" value="1"/>
</dbReference>
<dbReference type="GO" id="GO:0000166">
    <property type="term" value="F:nucleotide binding"/>
    <property type="evidence" value="ECO:0007669"/>
    <property type="project" value="UniProtKB-KW"/>
</dbReference>
<keyword evidence="5" id="KW-0408">Iron</keyword>
<evidence type="ECO:0000256" key="4">
    <source>
        <dbReference type="ARBA" id="ARBA00022801"/>
    </source>
</evidence>
<dbReference type="InterPro" id="IPR051094">
    <property type="entry name" value="Diverse_Catalytic_Enzymes"/>
</dbReference>
<dbReference type="InterPro" id="IPR003607">
    <property type="entry name" value="HD/PDEase_dom"/>
</dbReference>
<sequence>MEIIMELNEIRKKLKKELDKGRYEHTKGVMYTAGCLAMAHEYSMEKAMLAGLLHDCAKCIPNDQKIEMCEKKHILINPVEYKSPYLLHAKLGAFLAETVYEVSDPQILHAIKVHTTGEPDMSLLDKIIYIADYIEPGRDKAENLPYIRKIAFEDLDVCMAEILHDTLAYLSSRGGSIDATTKMTYDFYRQYRKKHD</sequence>
<accession>C7G7T5</accession>
<dbReference type="GO" id="GO:0046872">
    <property type="term" value="F:metal ion binding"/>
    <property type="evidence" value="ECO:0007669"/>
    <property type="project" value="UniProtKB-KW"/>
</dbReference>
<dbReference type="GO" id="GO:0008803">
    <property type="term" value="F:bis(5'-nucleosyl)-tetraphosphatase (symmetrical) activity"/>
    <property type="evidence" value="ECO:0007669"/>
    <property type="project" value="UniProtKB-EC"/>
</dbReference>
<comment type="catalytic activity">
    <reaction evidence="6">
        <text>P(1),P(4)-bis(5'-adenosyl) tetraphosphate + H2O = 2 ADP + 2 H(+)</text>
        <dbReference type="Rhea" id="RHEA:24252"/>
        <dbReference type="ChEBI" id="CHEBI:15377"/>
        <dbReference type="ChEBI" id="CHEBI:15378"/>
        <dbReference type="ChEBI" id="CHEBI:58141"/>
        <dbReference type="ChEBI" id="CHEBI:456216"/>
        <dbReference type="EC" id="3.6.1.41"/>
    </reaction>
</comment>
<dbReference type="NCBIfam" id="TIGR00488">
    <property type="entry name" value="bis(5'-nucleosyl)-tetraphosphatase (symmetrical) YqeK"/>
    <property type="match status" value="1"/>
</dbReference>
<dbReference type="PANTHER" id="PTHR35795:SF1">
    <property type="entry name" value="BIS(5'-NUCLEOSYL)-TETRAPHOSPHATASE, SYMMETRICAL"/>
    <property type="match status" value="1"/>
</dbReference>
<comment type="caution">
    <text evidence="8">The sequence shown here is derived from an EMBL/GenBank/DDBJ whole genome shotgun (WGS) entry which is preliminary data.</text>
</comment>
<dbReference type="Proteomes" id="UP000004828">
    <property type="component" value="Unassembled WGS sequence"/>
</dbReference>
<dbReference type="EMBL" id="ABYJ02000045">
    <property type="protein sequence ID" value="EEV02142.1"/>
    <property type="molecule type" value="Genomic_DNA"/>
</dbReference>
<dbReference type="SUPFAM" id="SSF109604">
    <property type="entry name" value="HD-domain/PDEase-like"/>
    <property type="match status" value="1"/>
</dbReference>
<dbReference type="PROSITE" id="PS51831">
    <property type="entry name" value="HD"/>
    <property type="match status" value="1"/>
</dbReference>
<proteinExistence type="predicted"/>
<keyword evidence="2" id="KW-0479">Metal-binding</keyword>
<feature type="domain" description="HD" evidence="7">
    <location>
        <begin position="22"/>
        <end position="137"/>
    </location>
</feature>
<gene>
    <name evidence="8" type="ORF">ROSINTL182_05959</name>
</gene>
<dbReference type="InterPro" id="IPR006674">
    <property type="entry name" value="HD_domain"/>
</dbReference>
<keyword evidence="3" id="KW-0547">Nucleotide-binding</keyword>
<evidence type="ECO:0000256" key="3">
    <source>
        <dbReference type="ARBA" id="ARBA00022741"/>
    </source>
</evidence>
<evidence type="ECO:0000313" key="9">
    <source>
        <dbReference type="Proteomes" id="UP000004828"/>
    </source>
</evidence>
<dbReference type="CDD" id="cd00077">
    <property type="entry name" value="HDc"/>
    <property type="match status" value="1"/>
</dbReference>
<dbReference type="EC" id="3.6.1.41" evidence="1"/>
<evidence type="ECO:0000259" key="7">
    <source>
        <dbReference type="PROSITE" id="PS51831"/>
    </source>
</evidence>
<evidence type="ECO:0000256" key="1">
    <source>
        <dbReference type="ARBA" id="ARBA00012506"/>
    </source>
</evidence>
<dbReference type="Pfam" id="PF01966">
    <property type="entry name" value="HD"/>
    <property type="match status" value="1"/>
</dbReference>
<evidence type="ECO:0000256" key="5">
    <source>
        <dbReference type="ARBA" id="ARBA00023004"/>
    </source>
</evidence>
<dbReference type="InterPro" id="IPR005249">
    <property type="entry name" value="YqeK"/>
</dbReference>
<evidence type="ECO:0000313" key="8">
    <source>
        <dbReference type="EMBL" id="EEV02142.1"/>
    </source>
</evidence>
<name>C7G7T5_9FIRM</name>
<reference evidence="8 9" key="1">
    <citation type="submission" date="2009-08" db="EMBL/GenBank/DDBJ databases">
        <authorList>
            <person name="Weinstock G."/>
            <person name="Sodergren E."/>
            <person name="Clifton S."/>
            <person name="Fulton L."/>
            <person name="Fulton B."/>
            <person name="Courtney L."/>
            <person name="Fronick C."/>
            <person name="Harrison M."/>
            <person name="Strong C."/>
            <person name="Farmer C."/>
            <person name="Delahaunty K."/>
            <person name="Markovic C."/>
            <person name="Hall O."/>
            <person name="Minx P."/>
            <person name="Tomlinson C."/>
            <person name="Mitreva M."/>
            <person name="Nelson J."/>
            <person name="Hou S."/>
            <person name="Wollam A."/>
            <person name="Pepin K.H."/>
            <person name="Johnson M."/>
            <person name="Bhonagiri V."/>
            <person name="Nash W.E."/>
            <person name="Warren W."/>
            <person name="Chinwalla A."/>
            <person name="Mardis E.R."/>
            <person name="Wilson R.K."/>
        </authorList>
    </citation>
    <scope>NUCLEOTIDE SEQUENCE [LARGE SCALE GENOMIC DNA]</scope>
    <source>
        <strain evidence="8 9">L1-82</strain>
    </source>
</reference>
<evidence type="ECO:0000256" key="2">
    <source>
        <dbReference type="ARBA" id="ARBA00022723"/>
    </source>
</evidence>
<dbReference type="SMART" id="SM00471">
    <property type="entry name" value="HDc"/>
    <property type="match status" value="1"/>
</dbReference>
<dbReference type="PANTHER" id="PTHR35795">
    <property type="entry name" value="SLR1885 PROTEIN"/>
    <property type="match status" value="1"/>
</dbReference>
<evidence type="ECO:0000256" key="6">
    <source>
        <dbReference type="ARBA" id="ARBA00049417"/>
    </source>
</evidence>